<evidence type="ECO:0000256" key="12">
    <source>
        <dbReference type="SAM" id="MobiDB-lite"/>
    </source>
</evidence>
<dbReference type="AlphaFoldDB" id="A0A0A8L665"/>
<organism evidence="13 14">
    <name type="scientific">Kluyveromyces dobzhanskii CBS 2104</name>
    <dbReference type="NCBI Taxonomy" id="1427455"/>
    <lineage>
        <taxon>Eukaryota</taxon>
        <taxon>Fungi</taxon>
        <taxon>Dikarya</taxon>
        <taxon>Ascomycota</taxon>
        <taxon>Saccharomycotina</taxon>
        <taxon>Saccharomycetes</taxon>
        <taxon>Saccharomycetales</taxon>
        <taxon>Saccharomycetaceae</taxon>
        <taxon>Kluyveromyces</taxon>
    </lineage>
</organism>
<dbReference type="Pfam" id="PF17078">
    <property type="entry name" value="SHE3"/>
    <property type="match status" value="2"/>
</dbReference>
<keyword evidence="14" id="KW-1185">Reference proteome</keyword>
<comment type="function">
    <text evidence="10">RNA-binding protein that binds specific mRNAs including the ASH1 mRNA, coding for a repressor of the HO endonuclease. Part of the mRNA localization machinery that restricts accumulation of certain proteins to the bud and in the daughter cell. Required for the delivery of cortical endoplasmic reticulum into the emerging bud.</text>
</comment>
<evidence type="ECO:0000313" key="13">
    <source>
        <dbReference type="EMBL" id="CDO93678.1"/>
    </source>
</evidence>
<evidence type="ECO:0000313" key="14">
    <source>
        <dbReference type="Proteomes" id="UP000031516"/>
    </source>
</evidence>
<protein>
    <recommendedName>
        <fullName evidence="3 11">SWI5-dependent HO expression protein 3</fullName>
    </recommendedName>
</protein>
<evidence type="ECO:0000256" key="7">
    <source>
        <dbReference type="ARBA" id="ARBA00022884"/>
    </source>
</evidence>
<dbReference type="GO" id="GO:0051028">
    <property type="term" value="P:mRNA transport"/>
    <property type="evidence" value="ECO:0007669"/>
    <property type="project" value="UniProtKB-UniRule"/>
</dbReference>
<keyword evidence="5 11" id="KW-0509">mRNA transport</keyword>
<evidence type="ECO:0000256" key="4">
    <source>
        <dbReference type="ARBA" id="ARBA00022448"/>
    </source>
</evidence>
<dbReference type="InterPro" id="IPR031398">
    <property type="entry name" value="She3"/>
</dbReference>
<keyword evidence="9 11" id="KW-0472">Membrane</keyword>
<evidence type="ECO:0000256" key="8">
    <source>
        <dbReference type="ARBA" id="ARBA00023054"/>
    </source>
</evidence>
<comment type="similarity">
    <text evidence="2 11">Belongs to the SHE3 family.</text>
</comment>
<keyword evidence="8" id="KW-0175">Coiled coil</keyword>
<comment type="caution">
    <text evidence="13">The sequence shown here is derived from an EMBL/GenBank/DDBJ whole genome shotgun (WGS) entry which is preliminary data.</text>
</comment>
<feature type="region of interest" description="Disordered" evidence="12">
    <location>
        <begin position="244"/>
        <end position="306"/>
    </location>
</feature>
<dbReference type="OrthoDB" id="6088208at2759"/>
<sequence length="306" mass="34564">MTENQEFLTPTKGVNSSKFNMNHGHFISNLESQESPSKLGGYTPGKYSTSRVIESLHKQIDELTNTNLKMTSQCHQLVHELDSSGKKHNKQQETISRLQTENLNLKKIRELTLENEKLTEQSTMHKAQYEAIADSHQSYKHFYSNEIRELGNDLVSVKQSIAKQVESKTKQVLELDGEIQNKLVSLENVQEVFRRNAAEQIEESIRELGLENWKSSLRDAQALLADYKSRAESEGVTITDRSKASIAPLRNNKRKTSGQKRTSFYGTPTGFALPLHKQTPPSSASPQLPGLRRASSIRIPSDTSRK</sequence>
<name>A0A0A8L665_9SACH</name>
<evidence type="ECO:0000256" key="1">
    <source>
        <dbReference type="ARBA" id="ARBA00004406"/>
    </source>
</evidence>
<keyword evidence="7 11" id="KW-0694">RNA-binding</keyword>
<proteinExistence type="inferred from homology"/>
<evidence type="ECO:0000256" key="5">
    <source>
        <dbReference type="ARBA" id="ARBA00022816"/>
    </source>
</evidence>
<dbReference type="EMBL" id="CCBQ010000027">
    <property type="protein sequence ID" value="CDO93678.1"/>
    <property type="molecule type" value="Genomic_DNA"/>
</dbReference>
<keyword evidence="6 11" id="KW-0256">Endoplasmic reticulum</keyword>
<gene>
    <name evidence="11" type="primary">SHE3</name>
    <name evidence="13" type="ORF">KLDO_g1970</name>
</gene>
<evidence type="ECO:0000256" key="6">
    <source>
        <dbReference type="ARBA" id="ARBA00022824"/>
    </source>
</evidence>
<evidence type="ECO:0000256" key="3">
    <source>
        <dbReference type="ARBA" id="ARBA00019884"/>
    </source>
</evidence>
<accession>A0A0A8L665</accession>
<reference evidence="13 14" key="1">
    <citation type="submission" date="2014-03" db="EMBL/GenBank/DDBJ databases">
        <title>The genome of Kluyveromyces dobzhanskii.</title>
        <authorList>
            <person name="Nystedt B."/>
            <person name="Astrom S."/>
        </authorList>
    </citation>
    <scope>NUCLEOTIDE SEQUENCE [LARGE SCALE GENOMIC DNA]</scope>
    <source>
        <strain evidence="13 14">CBS 2104</strain>
    </source>
</reference>
<evidence type="ECO:0000256" key="11">
    <source>
        <dbReference type="RuleBase" id="RU362142"/>
    </source>
</evidence>
<evidence type="ECO:0000256" key="10">
    <source>
        <dbReference type="ARBA" id="ARBA00024975"/>
    </source>
</evidence>
<comment type="subcellular location">
    <subcellularLocation>
        <location evidence="1 11">Endoplasmic reticulum membrane</location>
        <topology evidence="1 11">Peripheral membrane protein</topology>
    </subcellularLocation>
</comment>
<evidence type="ECO:0000256" key="2">
    <source>
        <dbReference type="ARBA" id="ARBA00008123"/>
    </source>
</evidence>
<dbReference type="GO" id="GO:0048309">
    <property type="term" value="P:endoplasmic reticulum inheritance"/>
    <property type="evidence" value="ECO:0007669"/>
    <property type="project" value="InterPro"/>
</dbReference>
<evidence type="ECO:0000256" key="9">
    <source>
        <dbReference type="ARBA" id="ARBA00023136"/>
    </source>
</evidence>
<dbReference type="Proteomes" id="UP000031516">
    <property type="component" value="Unassembled WGS sequence"/>
</dbReference>
<dbReference type="GO" id="GO:0005789">
    <property type="term" value="C:endoplasmic reticulum membrane"/>
    <property type="evidence" value="ECO:0007669"/>
    <property type="project" value="UniProtKB-SubCell"/>
</dbReference>
<keyword evidence="4 11" id="KW-0813">Transport</keyword>
<dbReference type="GO" id="GO:0003723">
    <property type="term" value="F:RNA binding"/>
    <property type="evidence" value="ECO:0007669"/>
    <property type="project" value="UniProtKB-KW"/>
</dbReference>